<keyword evidence="1" id="KW-0560">Oxidoreductase</keyword>
<name>A0A1X6ZIV2_9RHOB</name>
<evidence type="ECO:0000313" key="2">
    <source>
        <dbReference type="Proteomes" id="UP000193061"/>
    </source>
</evidence>
<dbReference type="PANTHER" id="PTHR20883">
    <property type="entry name" value="PHYTANOYL-COA DIOXYGENASE DOMAIN CONTAINING 1"/>
    <property type="match status" value="1"/>
</dbReference>
<protein>
    <submittedName>
        <fullName evidence="1">Phytanoyl-CoA dioxygenase (PhyH)</fullName>
    </submittedName>
</protein>
<gene>
    <name evidence="1" type="ORF">ROA7450_02687</name>
</gene>
<keyword evidence="2" id="KW-1185">Reference proteome</keyword>
<sequence length="266" mass="29836">MPQILEDQTITEFRDKGVTVLRGVFTDWVETLRSGIDSNMADPDPNARIYKGDNGGGRFFVDYCNWARFDDYKDFIFNSPAAKIGAELMESRQVQLFHEHVLVKEAATGVPTPWHQDAPYYCVSGPKTVSLWIPLDEVPRETTLEFVSGSHKWGKSYRPQRFDGSALNEDDGLEDIPDINGDRDQYEVVGWAVSPGDAIAFDYRTIHGAPANNSASRQRRAFSLRLLGDDARFVRREGIVTSPPFPQVALKHGDRLAGDEFPVLLG</sequence>
<dbReference type="GO" id="GO:0005506">
    <property type="term" value="F:iron ion binding"/>
    <property type="evidence" value="ECO:0007669"/>
    <property type="project" value="UniProtKB-ARBA"/>
</dbReference>
<dbReference type="OrthoDB" id="2560571at2"/>
<keyword evidence="1" id="KW-0223">Dioxygenase</keyword>
<dbReference type="RefSeq" id="WP_085806310.1">
    <property type="nucleotide sequence ID" value="NZ_FWFX01000008.1"/>
</dbReference>
<dbReference type="Proteomes" id="UP000193061">
    <property type="component" value="Unassembled WGS sequence"/>
</dbReference>
<dbReference type="SUPFAM" id="SSF51197">
    <property type="entry name" value="Clavaminate synthase-like"/>
    <property type="match status" value="1"/>
</dbReference>
<proteinExistence type="predicted"/>
<accession>A0A1X6ZIV2</accession>
<dbReference type="Gene3D" id="2.60.120.620">
    <property type="entry name" value="q2cbj1_9rhob like domain"/>
    <property type="match status" value="1"/>
</dbReference>
<organism evidence="1 2">
    <name type="scientific">Roseovarius albus</name>
    <dbReference type="NCBI Taxonomy" id="1247867"/>
    <lineage>
        <taxon>Bacteria</taxon>
        <taxon>Pseudomonadati</taxon>
        <taxon>Pseudomonadota</taxon>
        <taxon>Alphaproteobacteria</taxon>
        <taxon>Rhodobacterales</taxon>
        <taxon>Roseobacteraceae</taxon>
        <taxon>Roseovarius</taxon>
    </lineage>
</organism>
<dbReference type="AlphaFoldDB" id="A0A1X6ZIV2"/>
<dbReference type="GO" id="GO:0016706">
    <property type="term" value="F:2-oxoglutarate-dependent dioxygenase activity"/>
    <property type="evidence" value="ECO:0007669"/>
    <property type="project" value="UniProtKB-ARBA"/>
</dbReference>
<dbReference type="Pfam" id="PF05721">
    <property type="entry name" value="PhyH"/>
    <property type="match status" value="1"/>
</dbReference>
<reference evidence="1 2" key="1">
    <citation type="submission" date="2017-03" db="EMBL/GenBank/DDBJ databases">
        <authorList>
            <person name="Afonso C.L."/>
            <person name="Miller P.J."/>
            <person name="Scott M.A."/>
            <person name="Spackman E."/>
            <person name="Goraichik I."/>
            <person name="Dimitrov K.M."/>
            <person name="Suarez D.L."/>
            <person name="Swayne D.E."/>
        </authorList>
    </citation>
    <scope>NUCLEOTIDE SEQUENCE [LARGE SCALE GENOMIC DNA]</scope>
    <source>
        <strain evidence="1 2">CECT 7450</strain>
    </source>
</reference>
<dbReference type="PANTHER" id="PTHR20883:SF49">
    <property type="entry name" value="PHYTANOYL-COA DIOXYGENASE"/>
    <property type="match status" value="1"/>
</dbReference>
<dbReference type="EMBL" id="FWFX01000008">
    <property type="protein sequence ID" value="SLN52919.1"/>
    <property type="molecule type" value="Genomic_DNA"/>
</dbReference>
<dbReference type="InterPro" id="IPR008775">
    <property type="entry name" value="Phytyl_CoA_dOase-like"/>
</dbReference>
<evidence type="ECO:0000313" key="1">
    <source>
        <dbReference type="EMBL" id="SLN52919.1"/>
    </source>
</evidence>